<evidence type="ECO:0000259" key="3">
    <source>
        <dbReference type="Pfam" id="PF16321"/>
    </source>
</evidence>
<sequence length="180" mass="21010">MKFTFTEKKMDASEELRAYAEKKIGKIDRLFKTESEAFVTFSTERGRFRAEVTIKNNGMFYRVSELTGDMYASIDSAVASIERQIRKNKTRLEKRLRDGAIEREIKPFQIPSDDAGEEEFKVVRNKKFYIAPMSVEEAILQMNLLEHEFFVFRNAEARDAFTVVYRRKNGGYGLITDDKD</sequence>
<dbReference type="Pfam" id="PF02482">
    <property type="entry name" value="Ribosomal_S30AE"/>
    <property type="match status" value="1"/>
</dbReference>
<dbReference type="CDD" id="cd00552">
    <property type="entry name" value="RaiA"/>
    <property type="match status" value="1"/>
</dbReference>
<gene>
    <name evidence="4" type="primary">raiA</name>
    <name evidence="2" type="synonym">hpf</name>
    <name evidence="4" type="ORF">IAD36_01650</name>
</gene>
<evidence type="ECO:0000256" key="1">
    <source>
        <dbReference type="ARBA" id="ARBA00022845"/>
    </source>
</evidence>
<dbReference type="AlphaFoldDB" id="A0A9D1IYG6"/>
<dbReference type="GO" id="GO:0022627">
    <property type="term" value="C:cytosolic small ribosomal subunit"/>
    <property type="evidence" value="ECO:0007669"/>
    <property type="project" value="TreeGrafter"/>
</dbReference>
<comment type="similarity">
    <text evidence="2">Belongs to the HPF/YfiA ribosome-associated protein family. Long HPF subfamily.</text>
</comment>
<dbReference type="PANTHER" id="PTHR33231:SF1">
    <property type="entry name" value="30S RIBOSOMAL PROTEIN"/>
    <property type="match status" value="1"/>
</dbReference>
<dbReference type="InterPro" id="IPR050574">
    <property type="entry name" value="HPF/YfiA_ribosome-assoc"/>
</dbReference>
<dbReference type="InterPro" id="IPR003489">
    <property type="entry name" value="RHF/RaiA"/>
</dbReference>
<dbReference type="NCBIfam" id="TIGR00741">
    <property type="entry name" value="yfiA"/>
    <property type="match status" value="1"/>
</dbReference>
<feature type="domain" description="Sigma 54 modulation/S30EA ribosomal protein C-terminal" evidence="3">
    <location>
        <begin position="117"/>
        <end position="174"/>
    </location>
</feature>
<keyword evidence="2" id="KW-0963">Cytoplasm</keyword>
<accession>A0A9D1IYG6</accession>
<dbReference type="EMBL" id="DVHH01000043">
    <property type="protein sequence ID" value="HIR54292.1"/>
    <property type="molecule type" value="Genomic_DNA"/>
</dbReference>
<evidence type="ECO:0000256" key="2">
    <source>
        <dbReference type="HAMAP-Rule" id="MF_00839"/>
    </source>
</evidence>
<dbReference type="Proteomes" id="UP000824238">
    <property type="component" value="Unassembled WGS sequence"/>
</dbReference>
<reference evidence="4" key="1">
    <citation type="submission" date="2020-10" db="EMBL/GenBank/DDBJ databases">
        <authorList>
            <person name="Gilroy R."/>
        </authorList>
    </citation>
    <scope>NUCLEOTIDE SEQUENCE</scope>
    <source>
        <strain evidence="4">ChiGjej3B3-7149</strain>
    </source>
</reference>
<dbReference type="GO" id="GO:0043024">
    <property type="term" value="F:ribosomal small subunit binding"/>
    <property type="evidence" value="ECO:0007669"/>
    <property type="project" value="TreeGrafter"/>
</dbReference>
<dbReference type="InterPro" id="IPR032528">
    <property type="entry name" value="Ribosom_S30AE_C"/>
</dbReference>
<dbReference type="Pfam" id="PF16321">
    <property type="entry name" value="Ribosom_S30AE_C"/>
    <property type="match status" value="1"/>
</dbReference>
<proteinExistence type="inferred from homology"/>
<comment type="subunit">
    <text evidence="2">Interacts with 100S ribosomes.</text>
</comment>
<comment type="caution">
    <text evidence="4">The sequence shown here is derived from an EMBL/GenBank/DDBJ whole genome shotgun (WGS) entry which is preliminary data.</text>
</comment>
<evidence type="ECO:0000313" key="5">
    <source>
        <dbReference type="Proteomes" id="UP000824238"/>
    </source>
</evidence>
<dbReference type="GO" id="GO:0045900">
    <property type="term" value="P:negative regulation of translational elongation"/>
    <property type="evidence" value="ECO:0007669"/>
    <property type="project" value="TreeGrafter"/>
</dbReference>
<reference evidence="4" key="2">
    <citation type="journal article" date="2021" name="PeerJ">
        <title>Extensive microbial diversity within the chicken gut microbiome revealed by metagenomics and culture.</title>
        <authorList>
            <person name="Gilroy R."/>
            <person name="Ravi A."/>
            <person name="Getino M."/>
            <person name="Pursley I."/>
            <person name="Horton D.L."/>
            <person name="Alikhan N.F."/>
            <person name="Baker D."/>
            <person name="Gharbi K."/>
            <person name="Hall N."/>
            <person name="Watson M."/>
            <person name="Adriaenssens E.M."/>
            <person name="Foster-Nyarko E."/>
            <person name="Jarju S."/>
            <person name="Secka A."/>
            <person name="Antonio M."/>
            <person name="Oren A."/>
            <person name="Chaudhuri R.R."/>
            <person name="La Ragione R."/>
            <person name="Hildebrand F."/>
            <person name="Pallen M.J."/>
        </authorList>
    </citation>
    <scope>NUCLEOTIDE SEQUENCE</scope>
    <source>
        <strain evidence="4">ChiGjej3B3-7149</strain>
    </source>
</reference>
<organism evidence="4 5">
    <name type="scientific">Candidatus Scatomorpha intestinigallinarum</name>
    <dbReference type="NCBI Taxonomy" id="2840923"/>
    <lineage>
        <taxon>Bacteria</taxon>
        <taxon>Bacillati</taxon>
        <taxon>Bacillota</taxon>
        <taxon>Clostridia</taxon>
        <taxon>Eubacteriales</taxon>
        <taxon>Candidatus Scatomorpha</taxon>
    </lineage>
</organism>
<protein>
    <recommendedName>
        <fullName evidence="2">Ribosome hibernation promoting factor</fullName>
        <shortName evidence="2">HPF</shortName>
    </recommendedName>
</protein>
<dbReference type="SUPFAM" id="SSF69754">
    <property type="entry name" value="Ribosome binding protein Y (YfiA homologue)"/>
    <property type="match status" value="1"/>
</dbReference>
<dbReference type="PANTHER" id="PTHR33231">
    <property type="entry name" value="30S RIBOSOMAL PROTEIN"/>
    <property type="match status" value="1"/>
</dbReference>
<dbReference type="Gene3D" id="3.30.160.100">
    <property type="entry name" value="Ribosome hibernation promotion factor-like"/>
    <property type="match status" value="1"/>
</dbReference>
<comment type="subcellular location">
    <subcellularLocation>
        <location evidence="2">Cytoplasm</location>
    </subcellularLocation>
</comment>
<name>A0A9D1IYG6_9FIRM</name>
<dbReference type="Gene3D" id="3.30.505.50">
    <property type="entry name" value="Sigma 54 modulation/S30EA ribosomal protein, C-terminal domain"/>
    <property type="match status" value="1"/>
</dbReference>
<comment type="function">
    <text evidence="2">Required for dimerization of active 70S ribosomes into 100S ribosomes in stationary phase; 100S ribosomes are translationally inactive and sometimes present during exponential growth.</text>
</comment>
<dbReference type="HAMAP" id="MF_00839">
    <property type="entry name" value="HPF"/>
    <property type="match status" value="1"/>
</dbReference>
<dbReference type="InterPro" id="IPR038416">
    <property type="entry name" value="Ribosom_S30AE_C_sf"/>
</dbReference>
<dbReference type="InterPro" id="IPR036567">
    <property type="entry name" value="RHF-like"/>
</dbReference>
<keyword evidence="1 2" id="KW-0810">Translation regulation</keyword>
<dbReference type="InterPro" id="IPR034694">
    <property type="entry name" value="HPF_long/plastid"/>
</dbReference>
<evidence type="ECO:0000313" key="4">
    <source>
        <dbReference type="EMBL" id="HIR54292.1"/>
    </source>
</evidence>